<evidence type="ECO:0000313" key="9">
    <source>
        <dbReference type="Proteomes" id="UP000265768"/>
    </source>
</evidence>
<dbReference type="PRINTS" id="PR00465">
    <property type="entry name" value="EP450IV"/>
</dbReference>
<organism evidence="8 9">
    <name type="scientific">Bailinhaonella thermotolerans</name>
    <dbReference type="NCBI Taxonomy" id="1070861"/>
    <lineage>
        <taxon>Bacteria</taxon>
        <taxon>Bacillati</taxon>
        <taxon>Actinomycetota</taxon>
        <taxon>Actinomycetes</taxon>
        <taxon>Streptosporangiales</taxon>
        <taxon>Streptosporangiaceae</taxon>
        <taxon>Bailinhaonella</taxon>
    </lineage>
</organism>
<dbReference type="PRINTS" id="PR00385">
    <property type="entry name" value="P450"/>
</dbReference>
<evidence type="ECO:0000256" key="2">
    <source>
        <dbReference type="ARBA" id="ARBA00010617"/>
    </source>
</evidence>
<feature type="region of interest" description="Disordered" evidence="7">
    <location>
        <begin position="340"/>
        <end position="381"/>
    </location>
</feature>
<dbReference type="EMBL" id="QZEY01000025">
    <property type="protein sequence ID" value="RJL21432.1"/>
    <property type="molecule type" value="Genomic_DNA"/>
</dbReference>
<dbReference type="GO" id="GO:0016705">
    <property type="term" value="F:oxidoreductase activity, acting on paired donors, with incorporation or reduction of molecular oxygen"/>
    <property type="evidence" value="ECO:0007669"/>
    <property type="project" value="InterPro"/>
</dbReference>
<feature type="binding site" description="axial binding residue" evidence="5">
    <location>
        <position position="471"/>
    </location>
    <ligand>
        <name>heme</name>
        <dbReference type="ChEBI" id="CHEBI:30413"/>
    </ligand>
    <ligandPart>
        <name>Fe</name>
        <dbReference type="ChEBI" id="CHEBI:18248"/>
    </ligandPart>
</feature>
<dbReference type="PANTHER" id="PTHR24305">
    <property type="entry name" value="CYTOCHROME P450"/>
    <property type="match status" value="1"/>
</dbReference>
<keyword evidence="6" id="KW-0503">Monooxygenase</keyword>
<dbReference type="AlphaFoldDB" id="A0A3A4A6K9"/>
<feature type="region of interest" description="Disordered" evidence="7">
    <location>
        <begin position="1"/>
        <end position="47"/>
    </location>
</feature>
<keyword evidence="4 5" id="KW-0408">Iron</keyword>
<keyword evidence="6" id="KW-0560">Oxidoreductase</keyword>
<dbReference type="GO" id="GO:0020037">
    <property type="term" value="F:heme binding"/>
    <property type="evidence" value="ECO:0007669"/>
    <property type="project" value="InterPro"/>
</dbReference>
<evidence type="ECO:0000256" key="3">
    <source>
        <dbReference type="ARBA" id="ARBA00022723"/>
    </source>
</evidence>
<sequence>MRPGLGIDRVRGVIHSRGVGSSREDGEGHAGAAARGGASRGQGQGQRQVHLLAVPPRQVGGRRRLDAARPPGPRGHWLMGNVAEYERDRIGFLRRHHREFGDVFSFDERTVFTVDPRLAHQVLAATNREYVTEAAPFAGASAPRDAGEFAGPWMRARRALRGALGDDAAGEWDAAFLAALDAALGRTAGRPVDVLPVMLGLAAETVAGLCLGADAAEVPELLAVNHAALLPFEEASYQLPAWVPSRRNRRFFRAHGRMTEALTRIVAARRAGAARSGGRDLLGVLLDARPALSEREVTTTLWSLLIGGHGVPAAALTSLVRELALRPGLTAALASEAAQAAAAGEAPRNPGDPGAAESPESDGTPESAGTPGTPGAGEGCPRARLPLAEAVVREVLRLSPPAWMLTRVACVPAELGGWRLRPGDEVLLTAYLIHRDPRWWPRPDEFDPSRWDTAHPPPGAHLPFGSGPRYCPGSSVAMRQLTLAASRIAQRFHLDAPDAAATVPAFSGRLAPAGLRAAFRPRRPA</sequence>
<name>A0A3A4A6K9_9ACTN</name>
<dbReference type="PROSITE" id="PS00086">
    <property type="entry name" value="CYTOCHROME_P450"/>
    <property type="match status" value="1"/>
</dbReference>
<dbReference type="OrthoDB" id="7376058at2"/>
<evidence type="ECO:0000256" key="6">
    <source>
        <dbReference type="RuleBase" id="RU000461"/>
    </source>
</evidence>
<dbReference type="InterPro" id="IPR001128">
    <property type="entry name" value="Cyt_P450"/>
</dbReference>
<comment type="cofactor">
    <cofactor evidence="1 5">
        <name>heme</name>
        <dbReference type="ChEBI" id="CHEBI:30413"/>
    </cofactor>
</comment>
<protein>
    <submittedName>
        <fullName evidence="8">Cytochrome P450</fullName>
    </submittedName>
</protein>
<dbReference type="InterPro" id="IPR017972">
    <property type="entry name" value="Cyt_P450_CS"/>
</dbReference>
<evidence type="ECO:0000256" key="5">
    <source>
        <dbReference type="PIRSR" id="PIRSR602403-1"/>
    </source>
</evidence>
<evidence type="ECO:0000256" key="1">
    <source>
        <dbReference type="ARBA" id="ARBA00001971"/>
    </source>
</evidence>
<dbReference type="CDD" id="cd00302">
    <property type="entry name" value="cytochrome_P450"/>
    <property type="match status" value="1"/>
</dbReference>
<reference evidence="8 9" key="1">
    <citation type="submission" date="2018-09" db="EMBL/GenBank/DDBJ databases">
        <title>YIM 75507 draft genome.</title>
        <authorList>
            <person name="Tang S."/>
            <person name="Feng Y."/>
        </authorList>
    </citation>
    <scope>NUCLEOTIDE SEQUENCE [LARGE SCALE GENOMIC DNA]</scope>
    <source>
        <strain evidence="8 9">YIM 75507</strain>
    </source>
</reference>
<evidence type="ECO:0000313" key="8">
    <source>
        <dbReference type="EMBL" id="RJL21432.1"/>
    </source>
</evidence>
<evidence type="ECO:0000256" key="4">
    <source>
        <dbReference type="ARBA" id="ARBA00023004"/>
    </source>
</evidence>
<dbReference type="InterPro" id="IPR036396">
    <property type="entry name" value="Cyt_P450_sf"/>
</dbReference>
<dbReference type="Pfam" id="PF00067">
    <property type="entry name" value="p450"/>
    <property type="match status" value="2"/>
</dbReference>
<comment type="caution">
    <text evidence="8">The sequence shown here is derived from an EMBL/GenBank/DDBJ whole genome shotgun (WGS) entry which is preliminary data.</text>
</comment>
<comment type="similarity">
    <text evidence="2 6">Belongs to the cytochrome P450 family.</text>
</comment>
<dbReference type="GO" id="GO:0005506">
    <property type="term" value="F:iron ion binding"/>
    <property type="evidence" value="ECO:0007669"/>
    <property type="project" value="InterPro"/>
</dbReference>
<dbReference type="Gene3D" id="1.10.630.10">
    <property type="entry name" value="Cytochrome P450"/>
    <property type="match status" value="1"/>
</dbReference>
<proteinExistence type="inferred from homology"/>
<gene>
    <name evidence="8" type="ORF">D5H75_37330</name>
</gene>
<dbReference type="PANTHER" id="PTHR24305:SF166">
    <property type="entry name" value="CYTOCHROME P450 12A4, MITOCHONDRIAL-RELATED"/>
    <property type="match status" value="1"/>
</dbReference>
<keyword evidence="5 6" id="KW-0349">Heme</keyword>
<accession>A0A3A4A6K9</accession>
<dbReference type="SUPFAM" id="SSF48264">
    <property type="entry name" value="Cytochrome P450"/>
    <property type="match status" value="1"/>
</dbReference>
<dbReference type="Proteomes" id="UP000265768">
    <property type="component" value="Unassembled WGS sequence"/>
</dbReference>
<keyword evidence="9" id="KW-1185">Reference proteome</keyword>
<dbReference type="GO" id="GO:0004497">
    <property type="term" value="F:monooxygenase activity"/>
    <property type="evidence" value="ECO:0007669"/>
    <property type="project" value="UniProtKB-KW"/>
</dbReference>
<keyword evidence="3 5" id="KW-0479">Metal-binding</keyword>
<evidence type="ECO:0000256" key="7">
    <source>
        <dbReference type="SAM" id="MobiDB-lite"/>
    </source>
</evidence>
<dbReference type="InterPro" id="IPR050121">
    <property type="entry name" value="Cytochrome_P450_monoxygenase"/>
</dbReference>
<dbReference type="InterPro" id="IPR002403">
    <property type="entry name" value="Cyt_P450_E_grp-IV"/>
</dbReference>